<dbReference type="EMBL" id="CP061813">
    <property type="protein sequence ID" value="QOD61610.1"/>
    <property type="molecule type" value="Genomic_DNA"/>
</dbReference>
<comment type="catalytic activity">
    <reaction evidence="5">
        <text>3'-dephospho-CoA + ATP = ADP + CoA + H(+)</text>
        <dbReference type="Rhea" id="RHEA:18245"/>
        <dbReference type="ChEBI" id="CHEBI:15378"/>
        <dbReference type="ChEBI" id="CHEBI:30616"/>
        <dbReference type="ChEBI" id="CHEBI:57287"/>
        <dbReference type="ChEBI" id="CHEBI:57328"/>
        <dbReference type="ChEBI" id="CHEBI:456216"/>
        <dbReference type="EC" id="2.7.1.24"/>
    </reaction>
</comment>
<dbReference type="HAMAP" id="MF_00376">
    <property type="entry name" value="Dephospho_CoA_kinase"/>
    <property type="match status" value="1"/>
</dbReference>
<evidence type="ECO:0000256" key="2">
    <source>
        <dbReference type="ARBA" id="ARBA00022741"/>
    </source>
</evidence>
<keyword evidence="3 5" id="KW-0067">ATP-binding</keyword>
<reference evidence="7 8" key="1">
    <citation type="journal article" date="2016" name="Int. J. Syst. Evol. Microbiol.">
        <title>Polaribacter haliotis sp. nov., isolated from the gut of abalone Haliotis discus hannai.</title>
        <authorList>
            <person name="Kim Y.O."/>
            <person name="Park I.S."/>
            <person name="Park S."/>
            <person name="Nam B.H."/>
            <person name="Park J.M."/>
            <person name="Kim D.G."/>
            <person name="Yoon J.H."/>
        </authorList>
    </citation>
    <scope>NUCLEOTIDE SEQUENCE [LARGE SCALE GENOMIC DNA]</scope>
    <source>
        <strain evidence="7 8">KCTC 52418</strain>
    </source>
</reference>
<dbReference type="GO" id="GO:0015937">
    <property type="term" value="P:coenzyme A biosynthetic process"/>
    <property type="evidence" value="ECO:0007669"/>
    <property type="project" value="UniProtKB-UniRule"/>
</dbReference>
<keyword evidence="5" id="KW-0963">Cytoplasm</keyword>
<comment type="function">
    <text evidence="5">Catalyzes the phosphorylation of the 3'-hydroxyl group of dephosphocoenzyme A to form coenzyme A.</text>
</comment>
<dbReference type="PROSITE" id="PS51219">
    <property type="entry name" value="DPCK"/>
    <property type="match status" value="1"/>
</dbReference>
<dbReference type="SUPFAM" id="SSF52540">
    <property type="entry name" value="P-loop containing nucleoside triphosphate hydrolases"/>
    <property type="match status" value="1"/>
</dbReference>
<dbReference type="InterPro" id="IPR001977">
    <property type="entry name" value="Depp_CoAkinase"/>
</dbReference>
<feature type="binding site" evidence="5">
    <location>
        <begin position="10"/>
        <end position="15"/>
    </location>
    <ligand>
        <name>ATP</name>
        <dbReference type="ChEBI" id="CHEBI:30616"/>
    </ligand>
</feature>
<dbReference type="NCBIfam" id="TIGR00152">
    <property type="entry name" value="dephospho-CoA kinase"/>
    <property type="match status" value="1"/>
</dbReference>
<dbReference type="AlphaFoldDB" id="A0A7L8AHY3"/>
<sequence>MIVGLTGGIGSGKTTVAKIFANKEHVAIYIADLEAKKLMSSSDKIKTKLIAEFGSQAYKNNQLNRPFIADIVFKNKSKLATLNSIVHPEVRNHFQSFIKEHKDKTYIIYENAILFESKADKVCDFIISVFVPINIRIERVMQRDASSKSQILERINNQWKEDKKLLQSNYIIKNLLLDITENQVNNIHKILTEKSKLI</sequence>
<protein>
    <recommendedName>
        <fullName evidence="5 6">Dephospho-CoA kinase</fullName>
        <ecNumber evidence="5 6">2.7.1.24</ecNumber>
    </recommendedName>
    <alternativeName>
        <fullName evidence="5">Dephosphocoenzyme A kinase</fullName>
    </alternativeName>
</protein>
<dbReference type="UniPathway" id="UPA00241">
    <property type="reaction ID" value="UER00356"/>
</dbReference>
<dbReference type="Gene3D" id="3.40.50.300">
    <property type="entry name" value="P-loop containing nucleotide triphosphate hydrolases"/>
    <property type="match status" value="1"/>
</dbReference>
<organism evidence="7 8">
    <name type="scientific">Polaribacter haliotis</name>
    <dbReference type="NCBI Taxonomy" id="1888915"/>
    <lineage>
        <taxon>Bacteria</taxon>
        <taxon>Pseudomonadati</taxon>
        <taxon>Bacteroidota</taxon>
        <taxon>Flavobacteriia</taxon>
        <taxon>Flavobacteriales</taxon>
        <taxon>Flavobacteriaceae</taxon>
    </lineage>
</organism>
<evidence type="ECO:0000256" key="5">
    <source>
        <dbReference type="HAMAP-Rule" id="MF_00376"/>
    </source>
</evidence>
<comment type="similarity">
    <text evidence="1 5">Belongs to the CoaE family.</text>
</comment>
<keyword evidence="8" id="KW-1185">Reference proteome</keyword>
<dbReference type="GO" id="GO:0005524">
    <property type="term" value="F:ATP binding"/>
    <property type="evidence" value="ECO:0007669"/>
    <property type="project" value="UniProtKB-UniRule"/>
</dbReference>
<dbReference type="KEGG" id="phal:H9I45_03940"/>
<dbReference type="PANTHER" id="PTHR10695">
    <property type="entry name" value="DEPHOSPHO-COA KINASE-RELATED"/>
    <property type="match status" value="1"/>
</dbReference>
<gene>
    <name evidence="5" type="primary">coaE</name>
    <name evidence="7" type="ORF">H9I45_03940</name>
</gene>
<dbReference type="Pfam" id="PF01121">
    <property type="entry name" value="CoaE"/>
    <property type="match status" value="1"/>
</dbReference>
<accession>A0A7L8AHY3</accession>
<evidence type="ECO:0000256" key="3">
    <source>
        <dbReference type="ARBA" id="ARBA00022840"/>
    </source>
</evidence>
<proteinExistence type="inferred from homology"/>
<dbReference type="InterPro" id="IPR027417">
    <property type="entry name" value="P-loop_NTPase"/>
</dbReference>
<evidence type="ECO:0000256" key="6">
    <source>
        <dbReference type="NCBIfam" id="TIGR00152"/>
    </source>
</evidence>
<evidence type="ECO:0000256" key="1">
    <source>
        <dbReference type="ARBA" id="ARBA00009018"/>
    </source>
</evidence>
<comment type="pathway">
    <text evidence="5">Cofactor biosynthesis; coenzyme A biosynthesis; CoA from (R)-pantothenate: step 5/5.</text>
</comment>
<dbReference type="EC" id="2.7.1.24" evidence="5 6"/>
<dbReference type="PANTHER" id="PTHR10695:SF46">
    <property type="entry name" value="BIFUNCTIONAL COENZYME A SYNTHASE-RELATED"/>
    <property type="match status" value="1"/>
</dbReference>
<dbReference type="RefSeq" id="WP_088355137.1">
    <property type="nucleotide sequence ID" value="NZ_CP061813.1"/>
</dbReference>
<keyword evidence="5 7" id="KW-0418">Kinase</keyword>
<name>A0A7L8AHY3_9FLAO</name>
<dbReference type="GO" id="GO:0004140">
    <property type="term" value="F:dephospho-CoA kinase activity"/>
    <property type="evidence" value="ECO:0007669"/>
    <property type="project" value="UniProtKB-UniRule"/>
</dbReference>
<comment type="subcellular location">
    <subcellularLocation>
        <location evidence="5">Cytoplasm</location>
    </subcellularLocation>
</comment>
<keyword evidence="5 7" id="KW-0808">Transferase</keyword>
<keyword evidence="4 5" id="KW-0173">Coenzyme A biosynthesis</keyword>
<dbReference type="Proteomes" id="UP000516764">
    <property type="component" value="Chromosome"/>
</dbReference>
<dbReference type="GO" id="GO:0005737">
    <property type="term" value="C:cytoplasm"/>
    <property type="evidence" value="ECO:0007669"/>
    <property type="project" value="UniProtKB-SubCell"/>
</dbReference>
<dbReference type="OrthoDB" id="9812943at2"/>
<dbReference type="CDD" id="cd02022">
    <property type="entry name" value="DPCK"/>
    <property type="match status" value="1"/>
</dbReference>
<evidence type="ECO:0000313" key="7">
    <source>
        <dbReference type="EMBL" id="QOD61610.1"/>
    </source>
</evidence>
<evidence type="ECO:0000256" key="4">
    <source>
        <dbReference type="ARBA" id="ARBA00022993"/>
    </source>
</evidence>
<evidence type="ECO:0000313" key="8">
    <source>
        <dbReference type="Proteomes" id="UP000516764"/>
    </source>
</evidence>
<keyword evidence="2 5" id="KW-0547">Nucleotide-binding</keyword>